<gene>
    <name evidence="1" type="ORF">LCGC14_3079220</name>
</gene>
<protein>
    <recommendedName>
        <fullName evidence="2">Phage ABA sandwich domain-containing protein</fullName>
    </recommendedName>
</protein>
<evidence type="ECO:0000313" key="1">
    <source>
        <dbReference type="EMBL" id="KKK54980.1"/>
    </source>
</evidence>
<reference evidence="1" key="1">
    <citation type="journal article" date="2015" name="Nature">
        <title>Complex archaea that bridge the gap between prokaryotes and eukaryotes.</title>
        <authorList>
            <person name="Spang A."/>
            <person name="Saw J.H."/>
            <person name="Jorgensen S.L."/>
            <person name="Zaremba-Niedzwiedzka K."/>
            <person name="Martijn J."/>
            <person name="Lind A.E."/>
            <person name="van Eijk R."/>
            <person name="Schleper C."/>
            <person name="Guy L."/>
            <person name="Ettema T.J."/>
        </authorList>
    </citation>
    <scope>NUCLEOTIDE SEQUENCE</scope>
</reference>
<sequence length="103" mass="11571">MPTDTELIAAVAKLKGWTQKGAIPSWYDPEGNCTYSLPSWLNSIDACLALLDKPWAMQQFSDGNVFFTIYEGNKTWEVIEDMEPGMSQVQVRCRAILLALLEV</sequence>
<organism evidence="1">
    <name type="scientific">marine sediment metagenome</name>
    <dbReference type="NCBI Taxonomy" id="412755"/>
    <lineage>
        <taxon>unclassified sequences</taxon>
        <taxon>metagenomes</taxon>
        <taxon>ecological metagenomes</taxon>
    </lineage>
</organism>
<accession>A0A0F8X2B5</accession>
<proteinExistence type="predicted"/>
<dbReference type="AlphaFoldDB" id="A0A0F8X2B5"/>
<evidence type="ECO:0008006" key="2">
    <source>
        <dbReference type="Google" id="ProtNLM"/>
    </source>
</evidence>
<feature type="non-terminal residue" evidence="1">
    <location>
        <position position="103"/>
    </location>
</feature>
<name>A0A0F8X2B5_9ZZZZ</name>
<comment type="caution">
    <text evidence="1">The sequence shown here is derived from an EMBL/GenBank/DDBJ whole genome shotgun (WGS) entry which is preliminary data.</text>
</comment>
<dbReference type="EMBL" id="LAZR01065716">
    <property type="protein sequence ID" value="KKK54980.1"/>
    <property type="molecule type" value="Genomic_DNA"/>
</dbReference>